<evidence type="ECO:0000256" key="3">
    <source>
        <dbReference type="ARBA" id="ARBA00022670"/>
    </source>
</evidence>
<evidence type="ECO:0000256" key="1">
    <source>
        <dbReference type="ARBA" id="ARBA00009528"/>
    </source>
</evidence>
<evidence type="ECO:0000313" key="8">
    <source>
        <dbReference type="Proteomes" id="UP000249610"/>
    </source>
</evidence>
<dbReference type="GO" id="GO:0070006">
    <property type="term" value="F:metalloaminopeptidase activity"/>
    <property type="evidence" value="ECO:0007669"/>
    <property type="project" value="InterPro"/>
</dbReference>
<keyword evidence="5" id="KW-0464">Manganese</keyword>
<dbReference type="RefSeq" id="WP_111613089.1">
    <property type="nucleotide sequence ID" value="NZ_QLLK01000014.1"/>
</dbReference>
<dbReference type="PANTHER" id="PTHR11963">
    <property type="entry name" value="LEUCINE AMINOPEPTIDASE-RELATED"/>
    <property type="match status" value="1"/>
</dbReference>
<dbReference type="GO" id="GO:0005737">
    <property type="term" value="C:cytoplasm"/>
    <property type="evidence" value="ECO:0007669"/>
    <property type="project" value="InterPro"/>
</dbReference>
<dbReference type="AlphaFoldDB" id="A0A327NY25"/>
<evidence type="ECO:0000259" key="6">
    <source>
        <dbReference type="Pfam" id="PF00883"/>
    </source>
</evidence>
<reference evidence="7 8" key="1">
    <citation type="submission" date="2018-06" db="EMBL/GenBank/DDBJ databases">
        <title>Genomic Encyclopedia of Archaeal and Bacterial Type Strains, Phase II (KMG-II): from individual species to whole genera.</title>
        <authorList>
            <person name="Goeker M."/>
        </authorList>
    </citation>
    <scope>NUCLEOTIDE SEQUENCE [LARGE SCALE GENOMIC DNA]</scope>
    <source>
        <strain evidence="7 8">DSM 23446</strain>
    </source>
</reference>
<comment type="similarity">
    <text evidence="1">Belongs to the peptidase M17 family.</text>
</comment>
<dbReference type="SUPFAM" id="SSF53187">
    <property type="entry name" value="Zn-dependent exopeptidases"/>
    <property type="match status" value="1"/>
</dbReference>
<dbReference type="InterPro" id="IPR011356">
    <property type="entry name" value="Leucine_aapep/pepB"/>
</dbReference>
<organism evidence="7 8">
    <name type="scientific">Algoriphagus yeomjeoni</name>
    <dbReference type="NCBI Taxonomy" id="291403"/>
    <lineage>
        <taxon>Bacteria</taxon>
        <taxon>Pseudomonadati</taxon>
        <taxon>Bacteroidota</taxon>
        <taxon>Cytophagia</taxon>
        <taxon>Cytophagales</taxon>
        <taxon>Cyclobacteriaceae</taxon>
        <taxon>Algoriphagus</taxon>
    </lineage>
</organism>
<dbReference type="OrthoDB" id="9809354at2"/>
<dbReference type="InterPro" id="IPR043472">
    <property type="entry name" value="Macro_dom-like"/>
</dbReference>
<dbReference type="EMBL" id="QLLK01000014">
    <property type="protein sequence ID" value="RAI84978.1"/>
    <property type="molecule type" value="Genomic_DNA"/>
</dbReference>
<accession>A0A327NY25</accession>
<sequence length="475" mass="51477">MKFNIQSNSRNNSGLLIIPVVGSNWSELLKEKLGGKSVNPSIFSGKKDSSYQLEIGGRLVLLIGLGEKTDVSSIEKSFRRVLSKNKDLVEKSVSIDFSAEFSTELIESALVGFQLGAYNIGFFKQKKEDQKDFAELEVSVISQESGLEKTLDRAAKIAAAKIEGFKLVDLPPNVITPAYLADWAKKSGEEYGFEVKIFDQKKAKEEGLDAFLAVARGSAKAPKFIIMEYRSPNAKSHLGLVGKGVTFDTGGLNIKTQGMVYMKSDMGGAAAVLAATQLIASLKLPINLTAIVPAVENSVDKDAYLPSEVIGSHAGLSIEVIDTDAEGRLILADGLSYLVKNYQVDQLIDLATLTGSSVGTFGYECGALFSNSDTISDLLREAGMQSGEKVWPLPMWESYRSEMDSEIADIKNYHGKPIAGAITAAKFLEAFIHEHPYWAHLDIAGVAFGDSEFAKTKSGTAFGVQLLLKFIENQL</sequence>
<dbReference type="Gene3D" id="3.40.220.10">
    <property type="entry name" value="Leucine Aminopeptidase, subunit E, domain 1"/>
    <property type="match status" value="1"/>
</dbReference>
<proteinExistence type="inferred from homology"/>
<keyword evidence="4" id="KW-0378">Hydrolase</keyword>
<feature type="domain" description="Cytosol aminopeptidase" evidence="6">
    <location>
        <begin position="166"/>
        <end position="467"/>
    </location>
</feature>
<evidence type="ECO:0000313" key="7">
    <source>
        <dbReference type="EMBL" id="RAI84978.1"/>
    </source>
</evidence>
<dbReference type="SUPFAM" id="SSF52949">
    <property type="entry name" value="Macro domain-like"/>
    <property type="match status" value="1"/>
</dbReference>
<keyword evidence="8" id="KW-1185">Reference proteome</keyword>
<dbReference type="Gene3D" id="3.40.630.10">
    <property type="entry name" value="Zn peptidases"/>
    <property type="match status" value="1"/>
</dbReference>
<evidence type="ECO:0000256" key="5">
    <source>
        <dbReference type="ARBA" id="ARBA00023211"/>
    </source>
</evidence>
<dbReference type="Proteomes" id="UP000249610">
    <property type="component" value="Unassembled WGS sequence"/>
</dbReference>
<dbReference type="InterPro" id="IPR000819">
    <property type="entry name" value="Peptidase_M17_C"/>
</dbReference>
<keyword evidence="2 7" id="KW-0031">Aminopeptidase</keyword>
<dbReference type="PRINTS" id="PR00481">
    <property type="entry name" value="LAMNOPPTDASE"/>
</dbReference>
<evidence type="ECO:0000256" key="2">
    <source>
        <dbReference type="ARBA" id="ARBA00022438"/>
    </source>
</evidence>
<protein>
    <submittedName>
        <fullName evidence="7">Leucyl aminopeptidase</fullName>
    </submittedName>
</protein>
<evidence type="ECO:0000256" key="4">
    <source>
        <dbReference type="ARBA" id="ARBA00022801"/>
    </source>
</evidence>
<dbReference type="CDD" id="cd00433">
    <property type="entry name" value="Peptidase_M17"/>
    <property type="match status" value="1"/>
</dbReference>
<gene>
    <name evidence="7" type="ORF">LV83_03771</name>
</gene>
<dbReference type="GO" id="GO:0006508">
    <property type="term" value="P:proteolysis"/>
    <property type="evidence" value="ECO:0007669"/>
    <property type="project" value="UniProtKB-KW"/>
</dbReference>
<name>A0A327NY25_9BACT</name>
<keyword evidence="3" id="KW-0645">Protease</keyword>
<dbReference type="Pfam" id="PF00883">
    <property type="entry name" value="Peptidase_M17"/>
    <property type="match status" value="1"/>
</dbReference>
<dbReference type="PANTHER" id="PTHR11963:SF23">
    <property type="entry name" value="CYTOSOL AMINOPEPTIDASE"/>
    <property type="match status" value="1"/>
</dbReference>
<dbReference type="GO" id="GO:0030145">
    <property type="term" value="F:manganese ion binding"/>
    <property type="evidence" value="ECO:0007669"/>
    <property type="project" value="InterPro"/>
</dbReference>
<comment type="caution">
    <text evidence="7">The sequence shown here is derived from an EMBL/GenBank/DDBJ whole genome shotgun (WGS) entry which is preliminary data.</text>
</comment>